<name>A0ABY8X3W8_9BACL</name>
<accession>A0ABY8X3W8</accession>
<keyword evidence="2" id="KW-1185">Reference proteome</keyword>
<evidence type="ECO:0000313" key="2">
    <source>
        <dbReference type="Proteomes" id="UP001236415"/>
    </source>
</evidence>
<dbReference type="RefSeq" id="WP_285746049.1">
    <property type="nucleotide sequence ID" value="NZ_CP127162.1"/>
</dbReference>
<dbReference type="GO" id="GO:0003677">
    <property type="term" value="F:DNA binding"/>
    <property type="evidence" value="ECO:0007669"/>
    <property type="project" value="UniProtKB-KW"/>
</dbReference>
<protein>
    <submittedName>
        <fullName evidence="1">DNA-binding protein</fullName>
    </submittedName>
</protein>
<dbReference type="EMBL" id="CP127162">
    <property type="protein sequence ID" value="WIV19728.1"/>
    <property type="molecule type" value="Genomic_DNA"/>
</dbReference>
<keyword evidence="1" id="KW-0238">DNA-binding</keyword>
<sequence>MSAKIFMTASEVAAELGVSESFAYKVMREMNKELKQKGYFTISGKVDRKYFHEKFYATKLEEK</sequence>
<reference evidence="1 2" key="1">
    <citation type="submission" date="2023-06" db="EMBL/GenBank/DDBJ databases">
        <title>Paenibacillus polygonum sp. nov., an endophytic bacterium, isolated from Polygonum lapathifolium L. in Nanji Wetland National Nature Reserve, South of Poyang Lake, Jiangxi Province, China.</title>
        <authorList>
            <person name="Yu Z."/>
        </authorList>
    </citation>
    <scope>NUCLEOTIDE SEQUENCE [LARGE SCALE GENOMIC DNA]</scope>
    <source>
        <strain evidence="1 2">C31</strain>
    </source>
</reference>
<evidence type="ECO:0000313" key="1">
    <source>
        <dbReference type="EMBL" id="WIV19728.1"/>
    </source>
</evidence>
<dbReference type="Proteomes" id="UP001236415">
    <property type="component" value="Chromosome"/>
</dbReference>
<gene>
    <name evidence="1" type="ORF">QPK24_02995</name>
</gene>
<organism evidence="1 2">
    <name type="scientific">Paenibacillus polygoni</name>
    <dbReference type="NCBI Taxonomy" id="3050112"/>
    <lineage>
        <taxon>Bacteria</taxon>
        <taxon>Bacillati</taxon>
        <taxon>Bacillota</taxon>
        <taxon>Bacilli</taxon>
        <taxon>Bacillales</taxon>
        <taxon>Paenibacillaceae</taxon>
        <taxon>Paenibacillus</taxon>
    </lineage>
</organism>
<proteinExistence type="predicted"/>